<reference evidence="2" key="1">
    <citation type="journal article" date="2022" name="Mol. Ecol. Resour.">
        <title>The genomes of chicory, endive, great burdock and yacon provide insights into Asteraceae palaeo-polyploidization history and plant inulin production.</title>
        <authorList>
            <person name="Fan W."/>
            <person name="Wang S."/>
            <person name="Wang H."/>
            <person name="Wang A."/>
            <person name="Jiang F."/>
            <person name="Liu H."/>
            <person name="Zhao H."/>
            <person name="Xu D."/>
            <person name="Zhang Y."/>
        </authorList>
    </citation>
    <scope>NUCLEOTIDE SEQUENCE [LARGE SCALE GENOMIC DNA]</scope>
    <source>
        <strain evidence="2">cv. Punajuju</strain>
    </source>
</reference>
<proteinExistence type="predicted"/>
<reference evidence="1 2" key="2">
    <citation type="journal article" date="2022" name="Mol. Ecol. Resour.">
        <title>The genomes of chicory, endive, great burdock and yacon provide insights into Asteraceae paleo-polyploidization history and plant inulin production.</title>
        <authorList>
            <person name="Fan W."/>
            <person name="Wang S."/>
            <person name="Wang H."/>
            <person name="Wang A."/>
            <person name="Jiang F."/>
            <person name="Liu H."/>
            <person name="Zhao H."/>
            <person name="Xu D."/>
            <person name="Zhang Y."/>
        </authorList>
    </citation>
    <scope>NUCLEOTIDE SEQUENCE [LARGE SCALE GENOMIC DNA]</scope>
    <source>
        <strain evidence="2">cv. Punajuju</strain>
        <tissue evidence="1">Leaves</tissue>
    </source>
</reference>
<comment type="caution">
    <text evidence="1">The sequence shown here is derived from an EMBL/GenBank/DDBJ whole genome shotgun (WGS) entry which is preliminary data.</text>
</comment>
<dbReference type="Proteomes" id="UP001055811">
    <property type="component" value="Linkage Group LG03"/>
</dbReference>
<gene>
    <name evidence="1" type="ORF">L2E82_16894</name>
</gene>
<dbReference type="EMBL" id="CM042011">
    <property type="protein sequence ID" value="KAI3766820.1"/>
    <property type="molecule type" value="Genomic_DNA"/>
</dbReference>
<evidence type="ECO:0000313" key="2">
    <source>
        <dbReference type="Proteomes" id="UP001055811"/>
    </source>
</evidence>
<name>A0ACB9F7G2_CICIN</name>
<accession>A0ACB9F7G2</accession>
<organism evidence="1 2">
    <name type="scientific">Cichorium intybus</name>
    <name type="common">Chicory</name>
    <dbReference type="NCBI Taxonomy" id="13427"/>
    <lineage>
        <taxon>Eukaryota</taxon>
        <taxon>Viridiplantae</taxon>
        <taxon>Streptophyta</taxon>
        <taxon>Embryophyta</taxon>
        <taxon>Tracheophyta</taxon>
        <taxon>Spermatophyta</taxon>
        <taxon>Magnoliopsida</taxon>
        <taxon>eudicotyledons</taxon>
        <taxon>Gunneridae</taxon>
        <taxon>Pentapetalae</taxon>
        <taxon>asterids</taxon>
        <taxon>campanulids</taxon>
        <taxon>Asterales</taxon>
        <taxon>Asteraceae</taxon>
        <taxon>Cichorioideae</taxon>
        <taxon>Cichorieae</taxon>
        <taxon>Cichoriinae</taxon>
        <taxon>Cichorium</taxon>
    </lineage>
</organism>
<evidence type="ECO:0000313" key="1">
    <source>
        <dbReference type="EMBL" id="KAI3766820.1"/>
    </source>
</evidence>
<keyword evidence="2" id="KW-1185">Reference proteome</keyword>
<protein>
    <submittedName>
        <fullName evidence="1">Uncharacterized protein</fullName>
    </submittedName>
</protein>
<sequence length="188" mass="20809">MYAINTACIDITLGLYRHYYPLIPPSPTTIYANIVTGLYYKIGVVLHGDGRYSVVRNGAPLLCTHVSWVDFEISTNRLRSRSIASSYLKMSNNTIDVPKTRFSFYLCRRNNMLTKKGLKSPSYLKTGTTIVGLILKNGVILGAYTRATEGPIVADKNCEKIHYMAPNIYCCGAGTAADTEAVTDNESY</sequence>